<evidence type="ECO:0000313" key="2">
    <source>
        <dbReference type="Proteomes" id="UP001189624"/>
    </source>
</evidence>
<evidence type="ECO:0000313" key="1">
    <source>
        <dbReference type="EMBL" id="CAJ1973112.1"/>
    </source>
</evidence>
<keyword evidence="2" id="KW-1185">Reference proteome</keyword>
<gene>
    <name evidence="1" type="ORF">AYBTSS11_LOCUS25172</name>
</gene>
<organism evidence="1 2">
    <name type="scientific">Sphenostylis stenocarpa</name>
    <dbReference type="NCBI Taxonomy" id="92480"/>
    <lineage>
        <taxon>Eukaryota</taxon>
        <taxon>Viridiplantae</taxon>
        <taxon>Streptophyta</taxon>
        <taxon>Embryophyta</taxon>
        <taxon>Tracheophyta</taxon>
        <taxon>Spermatophyta</taxon>
        <taxon>Magnoliopsida</taxon>
        <taxon>eudicotyledons</taxon>
        <taxon>Gunneridae</taxon>
        <taxon>Pentapetalae</taxon>
        <taxon>rosids</taxon>
        <taxon>fabids</taxon>
        <taxon>Fabales</taxon>
        <taxon>Fabaceae</taxon>
        <taxon>Papilionoideae</taxon>
        <taxon>50 kb inversion clade</taxon>
        <taxon>NPAAA clade</taxon>
        <taxon>indigoferoid/millettioid clade</taxon>
        <taxon>Phaseoleae</taxon>
        <taxon>Sphenostylis</taxon>
    </lineage>
</organism>
<reference evidence="1" key="1">
    <citation type="submission" date="2023-10" db="EMBL/GenBank/DDBJ databases">
        <authorList>
            <person name="Domelevo Entfellner J.-B."/>
        </authorList>
    </citation>
    <scope>NUCLEOTIDE SEQUENCE</scope>
</reference>
<dbReference type="Gramene" id="rna-AYBTSS11_LOCUS25172">
    <property type="protein sequence ID" value="CAJ1973112.1"/>
    <property type="gene ID" value="gene-AYBTSS11_LOCUS25172"/>
</dbReference>
<proteinExistence type="predicted"/>
<protein>
    <submittedName>
        <fullName evidence="1">Uncharacterized protein</fullName>
    </submittedName>
</protein>
<dbReference type="EMBL" id="OY731406">
    <property type="protein sequence ID" value="CAJ1973112.1"/>
    <property type="molecule type" value="Genomic_DNA"/>
</dbReference>
<accession>A0AA86TMQ2</accession>
<dbReference type="Proteomes" id="UP001189624">
    <property type="component" value="Chromosome 9"/>
</dbReference>
<dbReference type="AlphaFoldDB" id="A0AA86TMQ2"/>
<sequence>MGTYMSWIRLTYCSKLSHFFNPIPLIHHPALNRNRDLGVPEKHLSLDIGGEDREREWRVKPGIE</sequence>
<name>A0AA86TMQ2_9FABA</name>